<sequence>MTQHKKINYMAVIIAKYQWARSMHLSFTPEKAP</sequence>
<name>A0A0P9QAZ2_PSESX</name>
<evidence type="ECO:0000313" key="2">
    <source>
        <dbReference type="Proteomes" id="UP000050356"/>
    </source>
</evidence>
<gene>
    <name evidence="1" type="ORF">ALO50_102700</name>
</gene>
<proteinExistence type="predicted"/>
<evidence type="ECO:0000313" key="1">
    <source>
        <dbReference type="EMBL" id="KPW94889.1"/>
    </source>
</evidence>
<organism evidence="1 2">
    <name type="scientific">Pseudomonas syringae pv. cerasicola</name>
    <dbReference type="NCBI Taxonomy" id="264451"/>
    <lineage>
        <taxon>Bacteria</taxon>
        <taxon>Pseudomonadati</taxon>
        <taxon>Pseudomonadota</taxon>
        <taxon>Gammaproteobacteria</taxon>
        <taxon>Pseudomonadales</taxon>
        <taxon>Pseudomonadaceae</taxon>
        <taxon>Pseudomonas</taxon>
        <taxon>Pseudomonas syringae</taxon>
    </lineage>
</organism>
<comment type="caution">
    <text evidence="1">The sequence shown here is derived from an EMBL/GenBank/DDBJ whole genome shotgun (WGS) entry which is preliminary data.</text>
</comment>
<protein>
    <submittedName>
        <fullName evidence="1">Uncharacterized protein</fullName>
    </submittedName>
</protein>
<dbReference type="Proteomes" id="UP000050356">
    <property type="component" value="Unassembled WGS sequence"/>
</dbReference>
<accession>A0A0P9QAZ2</accession>
<reference evidence="1 2" key="1">
    <citation type="submission" date="2015-09" db="EMBL/GenBank/DDBJ databases">
        <title>Genome announcement of multiple Pseudomonas syringae strains.</title>
        <authorList>
            <person name="Thakur S."/>
            <person name="Wang P.W."/>
            <person name="Gong Y."/>
            <person name="Weir B.S."/>
            <person name="Guttman D.S."/>
        </authorList>
    </citation>
    <scope>NUCLEOTIDE SEQUENCE [LARGE SCALE GENOMIC DNA]</scope>
    <source>
        <strain evidence="1 2">ICMP17524</strain>
    </source>
</reference>
<dbReference type="AlphaFoldDB" id="A0A0P9QAZ2"/>
<dbReference type="EMBL" id="LJQA01000379">
    <property type="protein sequence ID" value="KPW94889.1"/>
    <property type="molecule type" value="Genomic_DNA"/>
</dbReference>